<accession>A0A7X0D5Z5</accession>
<feature type="compositionally biased region" description="Low complexity" evidence="1">
    <location>
        <begin position="287"/>
        <end position="296"/>
    </location>
</feature>
<feature type="transmembrane region" description="Helical" evidence="2">
    <location>
        <begin position="258"/>
        <end position="279"/>
    </location>
</feature>
<comment type="caution">
    <text evidence="4">The sequence shown here is derived from an EMBL/GenBank/DDBJ whole genome shotgun (WGS) entry which is preliminary data.</text>
</comment>
<dbReference type="EMBL" id="JACHDS010000001">
    <property type="protein sequence ID" value="MBB6172982.1"/>
    <property type="molecule type" value="Genomic_DNA"/>
</dbReference>
<evidence type="ECO:0000256" key="3">
    <source>
        <dbReference type="SAM" id="SignalP"/>
    </source>
</evidence>
<feature type="signal peptide" evidence="3">
    <location>
        <begin position="1"/>
        <end position="34"/>
    </location>
</feature>
<feature type="region of interest" description="Disordered" evidence="1">
    <location>
        <begin position="276"/>
        <end position="296"/>
    </location>
</feature>
<keyword evidence="2" id="KW-0472">Membrane</keyword>
<dbReference type="AlphaFoldDB" id="A0A7X0D5Z5"/>
<sequence>MSTWHTHVSRASRVAVGAVLFVGATLGLSGVAVAADSTNVAAEKETRGGPPGDNGTVKVHDATTPDSDMRNEPRVCEFTLVGSKFDPEQKVTWEIREWPPGTGAKDRPVVLDGELTLDDAGHGSTGTHTLPDGHYKLFWNFEGQKGRAKQKVFWVDCATADKPSEEEKETGKGGDGDKGEETEEKEAPQQPGGTSESGAEESGKGGEDGAKTGSGAGPEGETAPSADEGDAQGPSPAAEADEQKATTSGGGGLPVTGAALAGLVAAGLAAIGGGGAAMYSARKKKAAAQAPADDEA</sequence>
<proteinExistence type="predicted"/>
<evidence type="ECO:0000313" key="4">
    <source>
        <dbReference type="EMBL" id="MBB6172982.1"/>
    </source>
</evidence>
<dbReference type="Proteomes" id="UP000546642">
    <property type="component" value="Unassembled WGS sequence"/>
</dbReference>
<keyword evidence="3" id="KW-0732">Signal</keyword>
<keyword evidence="2" id="KW-0812">Transmembrane</keyword>
<evidence type="ECO:0000313" key="5">
    <source>
        <dbReference type="Proteomes" id="UP000546642"/>
    </source>
</evidence>
<name>A0A7X0D5Z5_9ACTN</name>
<keyword evidence="2" id="KW-1133">Transmembrane helix</keyword>
<feature type="region of interest" description="Disordered" evidence="1">
    <location>
        <begin position="40"/>
        <end position="70"/>
    </location>
</feature>
<reference evidence="4 5" key="1">
    <citation type="submission" date="2020-08" db="EMBL/GenBank/DDBJ databases">
        <title>Sequencing the genomes of 1000 actinobacteria strains.</title>
        <authorList>
            <person name="Klenk H.-P."/>
        </authorList>
    </citation>
    <scope>NUCLEOTIDE SEQUENCE [LARGE SCALE GENOMIC DNA]</scope>
    <source>
        <strain evidence="4 5">DSM 46659</strain>
    </source>
</reference>
<evidence type="ECO:0000256" key="1">
    <source>
        <dbReference type="SAM" id="MobiDB-lite"/>
    </source>
</evidence>
<feature type="compositionally biased region" description="Basic and acidic residues" evidence="1">
    <location>
        <begin position="201"/>
        <end position="210"/>
    </location>
</feature>
<gene>
    <name evidence="4" type="ORF">HNR23_003042</name>
</gene>
<feature type="compositionally biased region" description="Basic and acidic residues" evidence="1">
    <location>
        <begin position="58"/>
        <end position="70"/>
    </location>
</feature>
<keyword evidence="5" id="KW-1185">Reference proteome</keyword>
<protein>
    <recommendedName>
        <fullName evidence="6">LPXTG cell wall anchor domain-containing protein</fullName>
    </recommendedName>
</protein>
<feature type="chain" id="PRO_5030904506" description="LPXTG cell wall anchor domain-containing protein" evidence="3">
    <location>
        <begin position="35"/>
        <end position="296"/>
    </location>
</feature>
<evidence type="ECO:0008006" key="6">
    <source>
        <dbReference type="Google" id="ProtNLM"/>
    </source>
</evidence>
<feature type="region of interest" description="Disordered" evidence="1">
    <location>
        <begin position="161"/>
        <end position="256"/>
    </location>
</feature>
<dbReference type="RefSeq" id="WP_184076194.1">
    <property type="nucleotide sequence ID" value="NZ_JACHDS010000001.1"/>
</dbReference>
<feature type="compositionally biased region" description="Basic and acidic residues" evidence="1">
    <location>
        <begin position="162"/>
        <end position="179"/>
    </location>
</feature>
<organism evidence="4 5">
    <name type="scientific">Nocardiopsis mwathae</name>
    <dbReference type="NCBI Taxonomy" id="1472723"/>
    <lineage>
        <taxon>Bacteria</taxon>
        <taxon>Bacillati</taxon>
        <taxon>Actinomycetota</taxon>
        <taxon>Actinomycetes</taxon>
        <taxon>Streptosporangiales</taxon>
        <taxon>Nocardiopsidaceae</taxon>
        <taxon>Nocardiopsis</taxon>
    </lineage>
</organism>
<evidence type="ECO:0000256" key="2">
    <source>
        <dbReference type="SAM" id="Phobius"/>
    </source>
</evidence>